<dbReference type="InParanoid" id="A0A7J8C962"/>
<dbReference type="Proteomes" id="UP000550707">
    <property type="component" value="Unassembled WGS sequence"/>
</dbReference>
<gene>
    <name evidence="1" type="ORF">HJG59_009992</name>
</gene>
<dbReference type="EMBL" id="JACASF010000021">
    <property type="protein sequence ID" value="KAF6407370.1"/>
    <property type="molecule type" value="Genomic_DNA"/>
</dbReference>
<organism evidence="1 2">
    <name type="scientific">Molossus molossus</name>
    <name type="common">Pallas' mastiff bat</name>
    <name type="synonym">Vespertilio molossus</name>
    <dbReference type="NCBI Taxonomy" id="27622"/>
    <lineage>
        <taxon>Eukaryota</taxon>
        <taxon>Metazoa</taxon>
        <taxon>Chordata</taxon>
        <taxon>Craniata</taxon>
        <taxon>Vertebrata</taxon>
        <taxon>Euteleostomi</taxon>
        <taxon>Mammalia</taxon>
        <taxon>Eutheria</taxon>
        <taxon>Laurasiatheria</taxon>
        <taxon>Chiroptera</taxon>
        <taxon>Yangochiroptera</taxon>
        <taxon>Molossidae</taxon>
        <taxon>Molossus</taxon>
    </lineage>
</organism>
<comment type="caution">
    <text evidence="1">The sequence shown here is derived from an EMBL/GenBank/DDBJ whole genome shotgun (WGS) entry which is preliminary data.</text>
</comment>
<sequence length="210" mass="22335">MFASHTFLPPAVLASRWATCADPGRSPPRQPLLGSPSVCPATATGQGLSVRVCPHPHLCLLRSLLVASMKKFPCPAPALQGHSFYAKEEKPPVLSLCFAWCLNLTKSPLKTILSSPCRHVAVGDFSVSLPLPATPAITARLVLLQVLSSCDVSSCRQRPAGASGPPVYRAPLSDATPGGCRPSQLHRDSFSKHTARRARCLECVLMPLPA</sequence>
<proteinExistence type="predicted"/>
<keyword evidence="2" id="KW-1185">Reference proteome</keyword>
<evidence type="ECO:0000313" key="1">
    <source>
        <dbReference type="EMBL" id="KAF6407370.1"/>
    </source>
</evidence>
<accession>A0A7J8C962</accession>
<dbReference type="AlphaFoldDB" id="A0A7J8C962"/>
<reference evidence="1 2" key="1">
    <citation type="journal article" date="2020" name="Nature">
        <title>Six reference-quality genomes reveal evolution of bat adaptations.</title>
        <authorList>
            <person name="Jebb D."/>
            <person name="Huang Z."/>
            <person name="Pippel M."/>
            <person name="Hughes G.M."/>
            <person name="Lavrichenko K."/>
            <person name="Devanna P."/>
            <person name="Winkler S."/>
            <person name="Jermiin L.S."/>
            <person name="Skirmuntt E.C."/>
            <person name="Katzourakis A."/>
            <person name="Burkitt-Gray L."/>
            <person name="Ray D.A."/>
            <person name="Sullivan K.A.M."/>
            <person name="Roscito J.G."/>
            <person name="Kirilenko B.M."/>
            <person name="Davalos L.M."/>
            <person name="Corthals A.P."/>
            <person name="Power M.L."/>
            <person name="Jones G."/>
            <person name="Ransome R.D."/>
            <person name="Dechmann D.K.N."/>
            <person name="Locatelli A.G."/>
            <person name="Puechmaille S.J."/>
            <person name="Fedrigo O."/>
            <person name="Jarvis E.D."/>
            <person name="Hiller M."/>
            <person name="Vernes S.C."/>
            <person name="Myers E.W."/>
            <person name="Teeling E.C."/>
        </authorList>
    </citation>
    <scope>NUCLEOTIDE SEQUENCE [LARGE SCALE GENOMIC DNA]</scope>
    <source>
        <strain evidence="1">MMolMol1</strain>
        <tissue evidence="1">Muscle</tissue>
    </source>
</reference>
<name>A0A7J8C962_MOLMO</name>
<evidence type="ECO:0000313" key="2">
    <source>
        <dbReference type="Proteomes" id="UP000550707"/>
    </source>
</evidence>
<protein>
    <submittedName>
        <fullName evidence="1">Uncharacterized protein</fullName>
    </submittedName>
</protein>